<keyword evidence="3 6" id="KW-0812">Transmembrane</keyword>
<feature type="transmembrane region" description="Helical" evidence="6">
    <location>
        <begin position="182"/>
        <end position="204"/>
    </location>
</feature>
<dbReference type="InterPro" id="IPR024923">
    <property type="entry name" value="PG_synth_SpoVB"/>
</dbReference>
<comment type="subcellular location">
    <subcellularLocation>
        <location evidence="1">Cell membrane</location>
        <topology evidence="1">Multi-pass membrane protein</topology>
    </subcellularLocation>
</comment>
<dbReference type="STRING" id="1220589.CD32_16545"/>
<dbReference type="RefSeq" id="WP_036156813.1">
    <property type="nucleotide sequence ID" value="NZ_AVCX01000003.1"/>
</dbReference>
<reference evidence="7 8" key="1">
    <citation type="submission" date="2014-02" db="EMBL/GenBank/DDBJ databases">
        <title>Draft genome sequence of Lysinibacillus odysseyi NBRC 100172.</title>
        <authorList>
            <person name="Zhang F."/>
            <person name="Wang G."/>
            <person name="Zhang L."/>
        </authorList>
    </citation>
    <scope>NUCLEOTIDE SEQUENCE [LARGE SCALE GENOMIC DNA]</scope>
    <source>
        <strain evidence="7 8">NBRC 100172</strain>
    </source>
</reference>
<dbReference type="PIRSF" id="PIRSF038958">
    <property type="entry name" value="PG_synth_SpoVB"/>
    <property type="match status" value="1"/>
</dbReference>
<feature type="transmembrane region" description="Helical" evidence="6">
    <location>
        <begin position="46"/>
        <end position="68"/>
    </location>
</feature>
<keyword evidence="4 6" id="KW-1133">Transmembrane helix</keyword>
<keyword evidence="8" id="KW-1185">Reference proteome</keyword>
<sequence>MTSFVKGTLLLTIVIFLSKLFGFVYRMQFMRIAGEEVVGIYMTAYPAFIFFISLVQLGLPIALTKVVADFYAKGKKVEAASVLKTCMRISTISIIILLPVLFFITPKIAEIFLQSSGTRYPLIIAICTVPIVVYGGIIKAYLLGAGKTSPTAWSSLIEQAIRIGAITFALPYFLTGTSTVDAAYAMGMTALGELGAFIYLILHYQFTKQRSDKKVGSHPTGPLFRIALPSAGSKLFGTFTWFLEPIVFLKALTISGMTATAATTLYGVISGVHIPLLLFPAFIPAALSIILIPAVSGAAAVHNSRLLNERIIISLRLSSLIGCYAATYFLLYGDFLARELFHLKDETGYMKILAPIFYFYYIQSPLLSILQALDRARIAMMNSIYGGLGKLLLMLILAAQPMLQQFGAIIAIGFGVLLTSFLHIASVRNMPNIHVGFRLFVASYGCFVLTSVIQSHISYHSEIFSMTITFILLTVLLIFTKQVKLTDLRYVRMLFARF</sequence>
<evidence type="ECO:0000313" key="8">
    <source>
        <dbReference type="Proteomes" id="UP000030437"/>
    </source>
</evidence>
<evidence type="ECO:0000256" key="3">
    <source>
        <dbReference type="ARBA" id="ARBA00022692"/>
    </source>
</evidence>
<keyword evidence="2" id="KW-1003">Cell membrane</keyword>
<dbReference type="Pfam" id="PF01943">
    <property type="entry name" value="Polysacc_synt"/>
    <property type="match status" value="1"/>
</dbReference>
<comment type="caution">
    <text evidence="7">The sequence shown here is derived from an EMBL/GenBank/DDBJ whole genome shotgun (WGS) entry which is preliminary data.</text>
</comment>
<name>A0A0A3J8R9_9BACI</name>
<dbReference type="GO" id="GO:0005886">
    <property type="term" value="C:plasma membrane"/>
    <property type="evidence" value="ECO:0007669"/>
    <property type="project" value="UniProtKB-SubCell"/>
</dbReference>
<dbReference type="InterPro" id="IPR050833">
    <property type="entry name" value="Poly_Biosynth_Transport"/>
</dbReference>
<feature type="transmembrane region" description="Helical" evidence="6">
    <location>
        <begin position="120"/>
        <end position="144"/>
    </location>
</feature>
<feature type="transmembrane region" description="Helical" evidence="6">
    <location>
        <begin position="156"/>
        <end position="176"/>
    </location>
</feature>
<feature type="transmembrane region" description="Helical" evidence="6">
    <location>
        <begin position="382"/>
        <end position="400"/>
    </location>
</feature>
<feature type="transmembrane region" description="Helical" evidence="6">
    <location>
        <begin position="281"/>
        <end position="301"/>
    </location>
</feature>
<evidence type="ECO:0000256" key="1">
    <source>
        <dbReference type="ARBA" id="ARBA00004651"/>
    </source>
</evidence>
<feature type="transmembrane region" description="Helical" evidence="6">
    <location>
        <begin position="463"/>
        <end position="480"/>
    </location>
</feature>
<proteinExistence type="predicted"/>
<feature type="transmembrane region" description="Helical" evidence="6">
    <location>
        <begin position="313"/>
        <end position="332"/>
    </location>
</feature>
<feature type="transmembrane region" description="Helical" evidence="6">
    <location>
        <begin position="406"/>
        <end position="425"/>
    </location>
</feature>
<feature type="transmembrane region" description="Helical" evidence="6">
    <location>
        <begin position="89"/>
        <end position="108"/>
    </location>
</feature>
<dbReference type="EMBL" id="JPVP01000058">
    <property type="protein sequence ID" value="KGR83437.1"/>
    <property type="molecule type" value="Genomic_DNA"/>
</dbReference>
<evidence type="ECO:0000256" key="5">
    <source>
        <dbReference type="ARBA" id="ARBA00023136"/>
    </source>
</evidence>
<feature type="transmembrane region" description="Helical" evidence="6">
    <location>
        <begin position="437"/>
        <end position="457"/>
    </location>
</feature>
<dbReference type="PANTHER" id="PTHR30250">
    <property type="entry name" value="PST FAMILY PREDICTED COLANIC ACID TRANSPORTER"/>
    <property type="match status" value="1"/>
</dbReference>
<gene>
    <name evidence="7" type="ORF">CD32_16545</name>
</gene>
<feature type="transmembrane region" description="Helical" evidence="6">
    <location>
        <begin position="352"/>
        <end position="370"/>
    </location>
</feature>
<accession>A0A0A3J8R9</accession>
<dbReference type="PANTHER" id="PTHR30250:SF24">
    <property type="entry name" value="STAGE V SPORULATION PROTEIN B"/>
    <property type="match status" value="1"/>
</dbReference>
<evidence type="ECO:0000256" key="6">
    <source>
        <dbReference type="SAM" id="Phobius"/>
    </source>
</evidence>
<evidence type="ECO:0000256" key="2">
    <source>
        <dbReference type="ARBA" id="ARBA00022475"/>
    </source>
</evidence>
<organism evidence="7 8">
    <name type="scientific">Lysinibacillus odysseyi 34hs-1 = NBRC 100172</name>
    <dbReference type="NCBI Taxonomy" id="1220589"/>
    <lineage>
        <taxon>Bacteria</taxon>
        <taxon>Bacillati</taxon>
        <taxon>Bacillota</taxon>
        <taxon>Bacilli</taxon>
        <taxon>Bacillales</taxon>
        <taxon>Bacillaceae</taxon>
        <taxon>Lysinibacillus</taxon>
    </lineage>
</organism>
<evidence type="ECO:0000256" key="4">
    <source>
        <dbReference type="ARBA" id="ARBA00022989"/>
    </source>
</evidence>
<dbReference type="InterPro" id="IPR002797">
    <property type="entry name" value="Polysacc_synth"/>
</dbReference>
<feature type="transmembrane region" description="Helical" evidence="6">
    <location>
        <begin position="247"/>
        <end position="269"/>
    </location>
</feature>
<dbReference type="AlphaFoldDB" id="A0A0A3J8R9"/>
<dbReference type="Proteomes" id="UP000030437">
    <property type="component" value="Unassembled WGS sequence"/>
</dbReference>
<keyword evidence="5 6" id="KW-0472">Membrane</keyword>
<dbReference type="OrthoDB" id="9775950at2"/>
<dbReference type="eggNOG" id="COG2244">
    <property type="taxonomic scope" value="Bacteria"/>
</dbReference>
<evidence type="ECO:0000313" key="7">
    <source>
        <dbReference type="EMBL" id="KGR83437.1"/>
    </source>
</evidence>
<protein>
    <submittedName>
        <fullName evidence="7">Stage V sporulation protein B</fullName>
    </submittedName>
</protein>